<evidence type="ECO:0000256" key="3">
    <source>
        <dbReference type="ARBA" id="ARBA00023163"/>
    </source>
</evidence>
<dbReference type="InterPro" id="IPR041479">
    <property type="entry name" value="TetR_CgmR_C"/>
</dbReference>
<dbReference type="InterPro" id="IPR001647">
    <property type="entry name" value="HTH_TetR"/>
</dbReference>
<name>A0A502BKR7_9HYPH</name>
<accession>A0A502BKR7</accession>
<sequence length="183" mass="20163">MARPREIDRDRVLDAAESVMVESEGRGFTLDAVAERAGVSKGGLVYAFPSKDELIGAALARELQRFIAAWDAKAEPNNRSSEAMLAAYIAEVQSQEETHLRTASLLMTALSNSPAVSDPARKFYRTVFANFDEETERGCDIRQAILAIEGLFFLQGLGLVDPDHVQWLSVVNHAAATLRKFHI</sequence>
<evidence type="ECO:0000313" key="7">
    <source>
        <dbReference type="Proteomes" id="UP000315388"/>
    </source>
</evidence>
<dbReference type="PANTHER" id="PTHR47506:SF6">
    <property type="entry name" value="HTH-TYPE TRANSCRIPTIONAL REPRESSOR NEMR"/>
    <property type="match status" value="1"/>
</dbReference>
<dbReference type="EMBL" id="VEWJ01000013">
    <property type="protein sequence ID" value="TPF74259.1"/>
    <property type="molecule type" value="Genomic_DNA"/>
</dbReference>
<feature type="domain" description="HTH tetR-type" evidence="5">
    <location>
        <begin position="6"/>
        <end position="66"/>
    </location>
</feature>
<comment type="caution">
    <text evidence="6">The sequence shown here is derived from an EMBL/GenBank/DDBJ whole genome shotgun (WGS) entry which is preliminary data.</text>
</comment>
<keyword evidence="7" id="KW-1185">Reference proteome</keyword>
<gene>
    <name evidence="6" type="ORF">FHY56_15000</name>
</gene>
<proteinExistence type="predicted"/>
<dbReference type="InterPro" id="IPR009057">
    <property type="entry name" value="Homeodomain-like_sf"/>
</dbReference>
<protein>
    <submittedName>
        <fullName evidence="6">TetR/AcrR family transcriptional regulator</fullName>
    </submittedName>
</protein>
<dbReference type="SUPFAM" id="SSF46689">
    <property type="entry name" value="Homeodomain-like"/>
    <property type="match status" value="1"/>
</dbReference>
<evidence type="ECO:0000256" key="1">
    <source>
        <dbReference type="ARBA" id="ARBA00023015"/>
    </source>
</evidence>
<dbReference type="OrthoDB" id="9809772at2"/>
<dbReference type="PRINTS" id="PR00455">
    <property type="entry name" value="HTHTETR"/>
</dbReference>
<reference evidence="6 7" key="1">
    <citation type="journal article" date="2003" name="Int. J. Syst. Evol. Microbiol.">
        <title>Towards a standardized format for the description of a novel species (of an established genus): Ochrobactrum gallinifaecis sp. nov.</title>
        <authorList>
            <person name="Kampfer P."/>
            <person name="Buczolits S."/>
            <person name="Albrecht A."/>
            <person name="Busse H.J."/>
            <person name="Stackebrandt E."/>
        </authorList>
    </citation>
    <scope>NUCLEOTIDE SEQUENCE [LARGE SCALE GENOMIC DNA]</scope>
    <source>
        <strain evidence="6 7">ISO 196</strain>
    </source>
</reference>
<evidence type="ECO:0000256" key="2">
    <source>
        <dbReference type="ARBA" id="ARBA00023125"/>
    </source>
</evidence>
<dbReference type="AlphaFoldDB" id="A0A502BKR7"/>
<dbReference type="Pfam" id="PF17937">
    <property type="entry name" value="TetR_C_28"/>
    <property type="match status" value="1"/>
</dbReference>
<dbReference type="PROSITE" id="PS50977">
    <property type="entry name" value="HTH_TETR_2"/>
    <property type="match status" value="1"/>
</dbReference>
<dbReference type="Proteomes" id="UP000315388">
    <property type="component" value="Unassembled WGS sequence"/>
</dbReference>
<dbReference type="Pfam" id="PF00440">
    <property type="entry name" value="TetR_N"/>
    <property type="match status" value="1"/>
</dbReference>
<keyword evidence="3" id="KW-0804">Transcription</keyword>
<organism evidence="6 7">
    <name type="scientific">Brucella gallinifaecis</name>
    <dbReference type="NCBI Taxonomy" id="215590"/>
    <lineage>
        <taxon>Bacteria</taxon>
        <taxon>Pseudomonadati</taxon>
        <taxon>Pseudomonadota</taxon>
        <taxon>Alphaproteobacteria</taxon>
        <taxon>Hyphomicrobiales</taxon>
        <taxon>Brucellaceae</taxon>
        <taxon>Brucella/Ochrobactrum group</taxon>
        <taxon>Brucella</taxon>
    </lineage>
</organism>
<evidence type="ECO:0000256" key="4">
    <source>
        <dbReference type="PROSITE-ProRule" id="PRU00335"/>
    </source>
</evidence>
<keyword evidence="2 4" id="KW-0238">DNA-binding</keyword>
<dbReference type="PANTHER" id="PTHR47506">
    <property type="entry name" value="TRANSCRIPTIONAL REGULATORY PROTEIN"/>
    <property type="match status" value="1"/>
</dbReference>
<dbReference type="GO" id="GO:0003677">
    <property type="term" value="F:DNA binding"/>
    <property type="evidence" value="ECO:0007669"/>
    <property type="project" value="UniProtKB-UniRule"/>
</dbReference>
<dbReference type="RefSeq" id="WP_140905966.1">
    <property type="nucleotide sequence ID" value="NZ_JBHTMD010000012.1"/>
</dbReference>
<dbReference type="Gene3D" id="1.10.357.10">
    <property type="entry name" value="Tetracycline Repressor, domain 2"/>
    <property type="match status" value="1"/>
</dbReference>
<feature type="DNA-binding region" description="H-T-H motif" evidence="4">
    <location>
        <begin position="29"/>
        <end position="48"/>
    </location>
</feature>
<keyword evidence="1" id="KW-0805">Transcription regulation</keyword>
<evidence type="ECO:0000259" key="5">
    <source>
        <dbReference type="PROSITE" id="PS50977"/>
    </source>
</evidence>
<evidence type="ECO:0000313" key="6">
    <source>
        <dbReference type="EMBL" id="TPF74259.1"/>
    </source>
</evidence>